<reference evidence="3 4" key="1">
    <citation type="submission" date="2018-04" db="EMBL/GenBank/DDBJ databases">
        <title>Genomic Encyclopedia of Type Strains, Phase IV (KMG-IV): sequencing the most valuable type-strain genomes for metagenomic binning, comparative biology and taxonomic classification.</title>
        <authorList>
            <person name="Goeker M."/>
        </authorList>
    </citation>
    <scope>NUCLEOTIDE SEQUENCE [LARGE SCALE GENOMIC DNA]</scope>
    <source>
        <strain evidence="3 4">DSM 104150</strain>
    </source>
</reference>
<dbReference type="SUPFAM" id="SSF47413">
    <property type="entry name" value="lambda repressor-like DNA-binding domains"/>
    <property type="match status" value="1"/>
</dbReference>
<dbReference type="AlphaFoldDB" id="A0A318E5G5"/>
<evidence type="ECO:0000256" key="1">
    <source>
        <dbReference type="ARBA" id="ARBA00023125"/>
    </source>
</evidence>
<dbReference type="Proteomes" id="UP000248330">
    <property type="component" value="Unassembled WGS sequence"/>
</dbReference>
<dbReference type="InterPro" id="IPR013430">
    <property type="entry name" value="Toxin_antidote_HigA"/>
</dbReference>
<gene>
    <name evidence="3" type="ORF">C8D93_1146</name>
</gene>
<dbReference type="GO" id="GO:0003677">
    <property type="term" value="F:DNA binding"/>
    <property type="evidence" value="ECO:0007669"/>
    <property type="project" value="UniProtKB-KW"/>
</dbReference>
<dbReference type="Pfam" id="PF13560">
    <property type="entry name" value="HTH_31"/>
    <property type="match status" value="1"/>
</dbReference>
<comment type="caution">
    <text evidence="3">The sequence shown here is derived from an EMBL/GenBank/DDBJ whole genome shotgun (WGS) entry which is preliminary data.</text>
</comment>
<evidence type="ECO:0000259" key="2">
    <source>
        <dbReference type="PROSITE" id="PS50943"/>
    </source>
</evidence>
<dbReference type="PROSITE" id="PS50943">
    <property type="entry name" value="HTH_CROC1"/>
    <property type="match status" value="1"/>
</dbReference>
<dbReference type="RefSeq" id="WP_110266776.1">
    <property type="nucleotide sequence ID" value="NZ_CAKZQT010000026.1"/>
</dbReference>
<keyword evidence="4" id="KW-1185">Reference proteome</keyword>
<dbReference type="CDD" id="cd00093">
    <property type="entry name" value="HTH_XRE"/>
    <property type="match status" value="1"/>
</dbReference>
<dbReference type="InterPro" id="IPR001387">
    <property type="entry name" value="Cro/C1-type_HTH"/>
</dbReference>
<keyword evidence="1" id="KW-0238">DNA-binding</keyword>
<dbReference type="PANTHER" id="PTHR36924">
    <property type="entry name" value="ANTITOXIN HIGA-1"/>
    <property type="match status" value="1"/>
</dbReference>
<dbReference type="Gene3D" id="1.10.260.40">
    <property type="entry name" value="lambda repressor-like DNA-binding domains"/>
    <property type="match status" value="1"/>
</dbReference>
<feature type="domain" description="HTH cro/C1-type" evidence="2">
    <location>
        <begin position="21"/>
        <end position="66"/>
    </location>
</feature>
<protein>
    <submittedName>
        <fullName evidence="3">Addiction module HigA family antidote</fullName>
    </submittedName>
</protein>
<name>A0A318E5G5_9GAMM</name>
<dbReference type="OrthoDB" id="9793869at2"/>
<organism evidence="3 4">
    <name type="scientific">Sinimarinibacterium flocculans</name>
    <dbReference type="NCBI Taxonomy" id="985250"/>
    <lineage>
        <taxon>Bacteria</taxon>
        <taxon>Pseudomonadati</taxon>
        <taxon>Pseudomonadota</taxon>
        <taxon>Gammaproteobacteria</taxon>
        <taxon>Nevskiales</taxon>
        <taxon>Nevskiaceae</taxon>
        <taxon>Sinimarinibacterium</taxon>
    </lineage>
</organism>
<evidence type="ECO:0000313" key="3">
    <source>
        <dbReference type="EMBL" id="PXV63944.1"/>
    </source>
</evidence>
<proteinExistence type="predicted"/>
<dbReference type="InterPro" id="IPR010982">
    <property type="entry name" value="Lambda_DNA-bd_dom_sf"/>
</dbReference>
<evidence type="ECO:0000313" key="4">
    <source>
        <dbReference type="Proteomes" id="UP000248330"/>
    </source>
</evidence>
<sequence>MATMHNPPHPGEVLREWLDEISVTEAAERLGVARVSLSRLLNGATGVSPEMDLRLAKALGTTPGSWLSMQAKYDLWHAQRRFKAKVRPIITRATA</sequence>
<dbReference type="NCBIfam" id="TIGR02607">
    <property type="entry name" value="antidote_HigA"/>
    <property type="match status" value="1"/>
</dbReference>
<dbReference type="SMART" id="SM00530">
    <property type="entry name" value="HTH_XRE"/>
    <property type="match status" value="1"/>
</dbReference>
<accession>A0A318E5G5</accession>
<dbReference type="PANTHER" id="PTHR36924:SF1">
    <property type="entry name" value="ANTITOXIN HIGA-1"/>
    <property type="match status" value="1"/>
</dbReference>
<dbReference type="EMBL" id="QICN01000014">
    <property type="protein sequence ID" value="PXV63944.1"/>
    <property type="molecule type" value="Genomic_DNA"/>
</dbReference>